<accession>A0A1G7CKP2</accession>
<dbReference type="STRING" id="227084.SAMN05421855_101435"/>
<dbReference type="OrthoDB" id="9794226at2"/>
<sequence>MKHCTIIGGGIIGLCSAYYLLKENYEVTVIDKSDIVSGASFVNAGYITPSHIIPLAAPGMITKGMKYMFNSSSPFFVKPRLDKDFLKWTWLFKKACTKKNVEKSTQTILDINLLSQQLFKEIYESGDVDFHIEHKGLLMAFQKEASKKHEQEVVDRASAMGLQIAYVDKTSLAKLEPNLIAEGAFHYYSDSHTTPQLFMASMKQFLQKKGVAFKTNEEVLSIDPVQERIEVKTVKNTYQTDEVVVATGAWSEKIAKQFGVYIPVQAGKGYSINTEASTKITHPTVLMEANVAVTPMRGFTRFAGTMELAGLSENIRKERVEAIANAASKFYKNVSLSEEEKENAAYGFRPVSPDGLPFIGKLGTHKNITIATGHAMMGWSLGPGTGKLVAQLIANKKTAMAIERFLPERFS</sequence>
<protein>
    <submittedName>
        <fullName evidence="3">D-amino-acid dehydrogenase</fullName>
    </submittedName>
</protein>
<evidence type="ECO:0000313" key="4">
    <source>
        <dbReference type="Proteomes" id="UP000199321"/>
    </source>
</evidence>
<feature type="domain" description="FAD dependent oxidoreductase" evidence="2">
    <location>
        <begin position="5"/>
        <end position="392"/>
    </location>
</feature>
<evidence type="ECO:0000313" key="3">
    <source>
        <dbReference type="EMBL" id="SDE39879.1"/>
    </source>
</evidence>
<dbReference type="Proteomes" id="UP000199321">
    <property type="component" value="Unassembled WGS sequence"/>
</dbReference>
<dbReference type="PANTHER" id="PTHR13847">
    <property type="entry name" value="SARCOSINE DEHYDROGENASE-RELATED"/>
    <property type="match status" value="1"/>
</dbReference>
<dbReference type="AlphaFoldDB" id="A0A1G7CKP2"/>
<dbReference type="InterPro" id="IPR036188">
    <property type="entry name" value="FAD/NAD-bd_sf"/>
</dbReference>
<evidence type="ECO:0000256" key="1">
    <source>
        <dbReference type="ARBA" id="ARBA00023002"/>
    </source>
</evidence>
<dbReference type="Gene3D" id="3.30.9.10">
    <property type="entry name" value="D-Amino Acid Oxidase, subunit A, domain 2"/>
    <property type="match status" value="1"/>
</dbReference>
<dbReference type="RefSeq" id="WP_093139888.1">
    <property type="nucleotide sequence ID" value="NZ_BMWO01000001.1"/>
</dbReference>
<proteinExistence type="predicted"/>
<keyword evidence="4" id="KW-1185">Reference proteome</keyword>
<dbReference type="EMBL" id="FNBA01000001">
    <property type="protein sequence ID" value="SDE39879.1"/>
    <property type="molecule type" value="Genomic_DNA"/>
</dbReference>
<dbReference type="Pfam" id="PF01266">
    <property type="entry name" value="DAO"/>
    <property type="match status" value="1"/>
</dbReference>
<keyword evidence="1" id="KW-0560">Oxidoreductase</keyword>
<organism evidence="3 4">
    <name type="scientific">Ulvibacter litoralis</name>
    <dbReference type="NCBI Taxonomy" id="227084"/>
    <lineage>
        <taxon>Bacteria</taxon>
        <taxon>Pseudomonadati</taxon>
        <taxon>Bacteroidota</taxon>
        <taxon>Flavobacteriia</taxon>
        <taxon>Flavobacteriales</taxon>
        <taxon>Flavobacteriaceae</taxon>
        <taxon>Ulvibacter</taxon>
    </lineage>
</organism>
<dbReference type="GO" id="GO:0005737">
    <property type="term" value="C:cytoplasm"/>
    <property type="evidence" value="ECO:0007669"/>
    <property type="project" value="TreeGrafter"/>
</dbReference>
<dbReference type="SUPFAM" id="SSF51905">
    <property type="entry name" value="FAD/NAD(P)-binding domain"/>
    <property type="match status" value="1"/>
</dbReference>
<gene>
    <name evidence="3" type="ORF">SAMN05421855_101435</name>
</gene>
<dbReference type="Gene3D" id="3.50.50.60">
    <property type="entry name" value="FAD/NAD(P)-binding domain"/>
    <property type="match status" value="2"/>
</dbReference>
<dbReference type="SUPFAM" id="SSF54373">
    <property type="entry name" value="FAD-linked reductases, C-terminal domain"/>
    <property type="match status" value="1"/>
</dbReference>
<dbReference type="InterPro" id="IPR006076">
    <property type="entry name" value="FAD-dep_OxRdtase"/>
</dbReference>
<reference evidence="3 4" key="1">
    <citation type="submission" date="2016-10" db="EMBL/GenBank/DDBJ databases">
        <authorList>
            <person name="de Groot N.N."/>
        </authorList>
    </citation>
    <scope>NUCLEOTIDE SEQUENCE [LARGE SCALE GENOMIC DNA]</scope>
    <source>
        <strain evidence="3 4">DSM 16195</strain>
    </source>
</reference>
<dbReference type="PANTHER" id="PTHR13847:SF289">
    <property type="entry name" value="GLYCINE OXIDASE"/>
    <property type="match status" value="1"/>
</dbReference>
<name>A0A1G7CKP2_9FLAO</name>
<dbReference type="GO" id="GO:0016491">
    <property type="term" value="F:oxidoreductase activity"/>
    <property type="evidence" value="ECO:0007669"/>
    <property type="project" value="UniProtKB-KW"/>
</dbReference>
<evidence type="ECO:0000259" key="2">
    <source>
        <dbReference type="Pfam" id="PF01266"/>
    </source>
</evidence>